<dbReference type="InterPro" id="IPR036388">
    <property type="entry name" value="WH-like_DNA-bd_sf"/>
</dbReference>
<evidence type="ECO:0000259" key="2">
    <source>
        <dbReference type="SMART" id="SM00421"/>
    </source>
</evidence>
<dbReference type="SUPFAM" id="SSF46894">
    <property type="entry name" value="C-terminal effector domain of the bipartite response regulators"/>
    <property type="match status" value="1"/>
</dbReference>
<name>A0A1H5U1V4_9RHOB</name>
<feature type="domain" description="HTH luxR-type" evidence="2">
    <location>
        <begin position="95"/>
        <end position="152"/>
    </location>
</feature>
<dbReference type="GO" id="GO:0003677">
    <property type="term" value="F:DNA binding"/>
    <property type="evidence" value="ECO:0007669"/>
    <property type="project" value="InterPro"/>
</dbReference>
<keyword evidence="1" id="KW-1133">Transmembrane helix</keyword>
<keyword evidence="4" id="KW-1185">Reference proteome</keyword>
<dbReference type="GO" id="GO:0006355">
    <property type="term" value="P:regulation of DNA-templated transcription"/>
    <property type="evidence" value="ECO:0007669"/>
    <property type="project" value="InterPro"/>
</dbReference>
<keyword evidence="1" id="KW-0812">Transmembrane</keyword>
<dbReference type="AlphaFoldDB" id="A0A1H5U1V4"/>
<keyword evidence="1" id="KW-0472">Membrane</keyword>
<proteinExistence type="predicted"/>
<dbReference type="InterPro" id="IPR000792">
    <property type="entry name" value="Tscrpt_reg_LuxR_C"/>
</dbReference>
<dbReference type="EMBL" id="FNVD01000003">
    <property type="protein sequence ID" value="SEF68231.1"/>
    <property type="molecule type" value="Genomic_DNA"/>
</dbReference>
<reference evidence="3 4" key="1">
    <citation type="submission" date="2016-10" db="EMBL/GenBank/DDBJ databases">
        <authorList>
            <person name="de Groot N.N."/>
        </authorList>
    </citation>
    <scope>NUCLEOTIDE SEQUENCE [LARGE SCALE GENOMIC DNA]</scope>
    <source>
        <strain evidence="3 4">DSM 23413</strain>
    </source>
</reference>
<evidence type="ECO:0000256" key="1">
    <source>
        <dbReference type="SAM" id="Phobius"/>
    </source>
</evidence>
<feature type="transmembrane region" description="Helical" evidence="1">
    <location>
        <begin position="41"/>
        <end position="64"/>
    </location>
</feature>
<dbReference type="Proteomes" id="UP000236742">
    <property type="component" value="Unassembled WGS sequence"/>
</dbReference>
<accession>A0A1H5U1V4</accession>
<evidence type="ECO:0000313" key="4">
    <source>
        <dbReference type="Proteomes" id="UP000236742"/>
    </source>
</evidence>
<dbReference type="SMART" id="SM00421">
    <property type="entry name" value="HTH_LUXR"/>
    <property type="match status" value="1"/>
</dbReference>
<sequence>MTNRYVLIGLLVLQVLCAAFFVQDIVVSVLQLPVPPISWELYELIEIGAALGLILGVVFGALVVRHSARSAARAHDQLRIVSGAFMELLEERFEEWGLTPAEREVALFAIKGLTIPETAGLRNTSEGTVKAQTNAIYRKAGVNGRSQLLSLFIEDLMNGDIAAAAQAAQNSKRTA</sequence>
<gene>
    <name evidence="3" type="ORF">SAMN05421751_103120</name>
</gene>
<organism evidence="3 4">
    <name type="scientific">Jhaorihella thermophila</name>
    <dbReference type="NCBI Taxonomy" id="488547"/>
    <lineage>
        <taxon>Bacteria</taxon>
        <taxon>Pseudomonadati</taxon>
        <taxon>Pseudomonadota</taxon>
        <taxon>Alphaproteobacteria</taxon>
        <taxon>Rhodobacterales</taxon>
        <taxon>Paracoccaceae</taxon>
        <taxon>Jhaorihella</taxon>
    </lineage>
</organism>
<dbReference type="RefSeq" id="WP_104007095.1">
    <property type="nucleotide sequence ID" value="NZ_FNVD01000003.1"/>
</dbReference>
<dbReference type="Gene3D" id="1.10.10.10">
    <property type="entry name" value="Winged helix-like DNA-binding domain superfamily/Winged helix DNA-binding domain"/>
    <property type="match status" value="1"/>
</dbReference>
<dbReference type="InterPro" id="IPR016032">
    <property type="entry name" value="Sig_transdc_resp-reg_C-effctor"/>
</dbReference>
<evidence type="ECO:0000313" key="3">
    <source>
        <dbReference type="EMBL" id="SEF68231.1"/>
    </source>
</evidence>
<dbReference type="OrthoDB" id="8277135at2"/>
<protein>
    <submittedName>
        <fullName evidence="3">Regulatory protein, luxR family</fullName>
    </submittedName>
</protein>